<evidence type="ECO:0000256" key="1">
    <source>
        <dbReference type="SAM" id="MobiDB-lite"/>
    </source>
</evidence>
<feature type="region of interest" description="Disordered" evidence="1">
    <location>
        <begin position="1"/>
        <end position="30"/>
    </location>
</feature>
<dbReference type="AlphaFoldDB" id="G2HI57"/>
<protein>
    <submittedName>
        <fullName evidence="2">Ubiquitin carboxyl-terminal hydrolase 8</fullName>
    </submittedName>
</protein>
<dbReference type="EMBL" id="AK306421">
    <property type="protein sequence ID" value="BAK63415.1"/>
    <property type="molecule type" value="mRNA"/>
</dbReference>
<feature type="compositionally biased region" description="Basic residues" evidence="1">
    <location>
        <begin position="1"/>
        <end position="27"/>
    </location>
</feature>
<feature type="region of interest" description="Disordered" evidence="1">
    <location>
        <begin position="53"/>
        <end position="78"/>
    </location>
</feature>
<proteinExistence type="evidence at transcript level"/>
<sequence length="78" mass="9551">MKKLKSGKNLRKKTGRGKHSGYNKKGRKQEERMVAHWLKALWRMFWIPKTKPKRAMVKRMKNVRPKRKEQSQQRNYTQ</sequence>
<feature type="compositionally biased region" description="Basic residues" evidence="1">
    <location>
        <begin position="53"/>
        <end position="67"/>
    </location>
</feature>
<organism evidence="2">
    <name type="scientific">Pan troglodytes</name>
    <name type="common">Chimpanzee</name>
    <dbReference type="NCBI Taxonomy" id="9598"/>
    <lineage>
        <taxon>Eukaryota</taxon>
        <taxon>Metazoa</taxon>
        <taxon>Chordata</taxon>
        <taxon>Craniata</taxon>
        <taxon>Vertebrata</taxon>
        <taxon>Euteleostomi</taxon>
        <taxon>Mammalia</taxon>
        <taxon>Eutheria</taxon>
        <taxon>Euarchontoglires</taxon>
        <taxon>Primates</taxon>
        <taxon>Haplorrhini</taxon>
        <taxon>Catarrhini</taxon>
        <taxon>Hominidae</taxon>
        <taxon>Pan</taxon>
    </lineage>
</organism>
<dbReference type="GO" id="GO:0016787">
    <property type="term" value="F:hydrolase activity"/>
    <property type="evidence" value="ECO:0007669"/>
    <property type="project" value="UniProtKB-KW"/>
</dbReference>
<name>G2HI57_PANTR</name>
<keyword evidence="2" id="KW-0378">Hydrolase</keyword>
<accession>G2HI57</accession>
<evidence type="ECO:0000313" key="2">
    <source>
        <dbReference type="EMBL" id="BAK63415.1"/>
    </source>
</evidence>
<reference evidence="2" key="1">
    <citation type="journal article" date="2011" name="Funct. Integr. Genomics">
        <title>Major chimpanzee-specific structural changes in sperm development-associated genes.</title>
        <authorList>
            <person name="Kim R.N."/>
            <person name="Kim D.W."/>
            <person name="Choi S.H."/>
            <person name="Chae S.H."/>
            <person name="Nam S.H."/>
            <person name="Kim D.W."/>
            <person name="Kim A."/>
            <person name="Kang A."/>
            <person name="Park K.H."/>
            <person name="Lee Y.S."/>
            <person name="Hirai M."/>
            <person name="Suzuki Y."/>
            <person name="Sugano S."/>
            <person name="Hashimoto K."/>
            <person name="Kim D.S."/>
            <person name="Park H.S."/>
        </authorList>
    </citation>
    <scope>NUCLEOTIDE SEQUENCE</scope>
    <source>
        <tissue evidence="2">Testis</tissue>
    </source>
</reference>